<comment type="subcellular location">
    <subcellularLocation>
        <location evidence="9">Cytoplasm</location>
    </subcellularLocation>
</comment>
<gene>
    <name evidence="9 11" type="primary">mnmA</name>
    <name evidence="11" type="ORF">KTH90_07080</name>
</gene>
<dbReference type="InterPro" id="IPR046885">
    <property type="entry name" value="MnmA-like_C"/>
</dbReference>
<evidence type="ECO:0000256" key="6">
    <source>
        <dbReference type="ARBA" id="ARBA00022884"/>
    </source>
</evidence>
<dbReference type="Proteomes" id="UP001314681">
    <property type="component" value="Unassembled WGS sequence"/>
</dbReference>
<dbReference type="CDD" id="cd01998">
    <property type="entry name" value="MnmA_TRMU-like"/>
    <property type="match status" value="1"/>
</dbReference>
<dbReference type="Pfam" id="PF03054">
    <property type="entry name" value="tRNA_Me_trans"/>
    <property type="match status" value="1"/>
</dbReference>
<dbReference type="NCBIfam" id="NF001138">
    <property type="entry name" value="PRK00143.1"/>
    <property type="match status" value="1"/>
</dbReference>
<reference evidence="11 12" key="1">
    <citation type="submission" date="2021-06" db="EMBL/GenBank/DDBJ databases">
        <title>Description of novel taxa of the family Lachnospiraceae.</title>
        <authorList>
            <person name="Chaplin A.V."/>
            <person name="Sokolova S.R."/>
            <person name="Pikina A.P."/>
            <person name="Korzhanova M."/>
            <person name="Belova V."/>
            <person name="Korostin D."/>
            <person name="Efimov B.A."/>
        </authorList>
    </citation>
    <scope>NUCLEOTIDE SEQUENCE [LARGE SCALE GENOMIC DNA]</scope>
    <source>
        <strain evidence="11 12">ASD4241</strain>
    </source>
</reference>
<dbReference type="Gene3D" id="3.40.50.620">
    <property type="entry name" value="HUPs"/>
    <property type="match status" value="1"/>
</dbReference>
<feature type="binding site" evidence="9">
    <location>
        <begin position="9"/>
        <end position="16"/>
    </location>
    <ligand>
        <name>ATP</name>
        <dbReference type="ChEBI" id="CHEBI:30616"/>
    </ligand>
</feature>
<feature type="site" description="Interaction with tRNA" evidence="9">
    <location>
        <position position="343"/>
    </location>
</feature>
<dbReference type="InterPro" id="IPR023382">
    <property type="entry name" value="MnmA-like_central_sf"/>
</dbReference>
<dbReference type="Gene3D" id="2.40.30.10">
    <property type="entry name" value="Translation factors"/>
    <property type="match status" value="1"/>
</dbReference>
<comment type="function">
    <text evidence="9">Catalyzes the 2-thiolation of uridine at the wobble position (U34) of tRNA, leading to the formation of s(2)U34.</text>
</comment>
<feature type="domain" description="Rhodanese" evidence="10">
    <location>
        <begin position="2"/>
        <end position="47"/>
    </location>
</feature>
<evidence type="ECO:0000256" key="7">
    <source>
        <dbReference type="ARBA" id="ARBA00023157"/>
    </source>
</evidence>
<keyword evidence="1 9" id="KW-0820">tRNA-binding</keyword>
<organism evidence="11 12">
    <name type="scientific">Diplocloster modestus</name>
    <dbReference type="NCBI Taxonomy" id="2850322"/>
    <lineage>
        <taxon>Bacteria</taxon>
        <taxon>Bacillati</taxon>
        <taxon>Bacillota</taxon>
        <taxon>Clostridia</taxon>
        <taxon>Lachnospirales</taxon>
        <taxon>Lachnospiraceae</taxon>
        <taxon>Diplocloster</taxon>
    </lineage>
</organism>
<comment type="caution">
    <text evidence="11">The sequence shown here is derived from an EMBL/GenBank/DDBJ whole genome shotgun (WGS) entry which is preliminary data.</text>
</comment>
<evidence type="ECO:0000256" key="3">
    <source>
        <dbReference type="ARBA" id="ARBA00022694"/>
    </source>
</evidence>
<dbReference type="InterPro" id="IPR046884">
    <property type="entry name" value="MnmA-like_central"/>
</dbReference>
<keyword evidence="5 9" id="KW-0067">ATP-binding</keyword>
<comment type="caution">
    <text evidence="9">Lacks conserved residue(s) required for the propagation of feature annotation.</text>
</comment>
<keyword evidence="4 9" id="KW-0547">Nucleotide-binding</keyword>
<accession>A0ABS6K5J7</accession>
<keyword evidence="9" id="KW-0963">Cytoplasm</keyword>
<evidence type="ECO:0000256" key="8">
    <source>
        <dbReference type="ARBA" id="ARBA00051542"/>
    </source>
</evidence>
<feature type="active site" description="Cysteine persulfide intermediate" evidence="9">
    <location>
        <position position="202"/>
    </location>
</feature>
<dbReference type="Pfam" id="PF20259">
    <property type="entry name" value="tRNA_Me_trans_M"/>
    <property type="match status" value="1"/>
</dbReference>
<dbReference type="RefSeq" id="WP_158349996.1">
    <property type="nucleotide sequence ID" value="NZ_JAHQCX010000004.1"/>
</dbReference>
<name>A0ABS6K5J7_9FIRM</name>
<keyword evidence="12" id="KW-1185">Reference proteome</keyword>
<keyword evidence="3 9" id="KW-0819">tRNA processing</keyword>
<keyword evidence="2 9" id="KW-0808">Transferase</keyword>
<dbReference type="SUPFAM" id="SSF52402">
    <property type="entry name" value="Adenine nucleotide alpha hydrolases-like"/>
    <property type="match status" value="1"/>
</dbReference>
<evidence type="ECO:0000256" key="5">
    <source>
        <dbReference type="ARBA" id="ARBA00022840"/>
    </source>
</evidence>
<dbReference type="PANTHER" id="PTHR11933:SF5">
    <property type="entry name" value="MITOCHONDRIAL TRNA-SPECIFIC 2-THIOURIDYLASE 1"/>
    <property type="match status" value="1"/>
</dbReference>
<proteinExistence type="inferred from homology"/>
<feature type="region of interest" description="Interaction with tRNA" evidence="9">
    <location>
        <begin position="310"/>
        <end position="311"/>
    </location>
</feature>
<dbReference type="InterPro" id="IPR001763">
    <property type="entry name" value="Rhodanese-like_dom"/>
</dbReference>
<evidence type="ECO:0000256" key="1">
    <source>
        <dbReference type="ARBA" id="ARBA00022555"/>
    </source>
</evidence>
<comment type="catalytic activity">
    <reaction evidence="8 9">
        <text>S-sulfanyl-L-cysteinyl-[protein] + uridine(34) in tRNA + AH2 + ATP = 2-thiouridine(34) in tRNA + L-cysteinyl-[protein] + A + AMP + diphosphate + H(+)</text>
        <dbReference type="Rhea" id="RHEA:47032"/>
        <dbReference type="Rhea" id="RHEA-COMP:10131"/>
        <dbReference type="Rhea" id="RHEA-COMP:11726"/>
        <dbReference type="Rhea" id="RHEA-COMP:11727"/>
        <dbReference type="Rhea" id="RHEA-COMP:11728"/>
        <dbReference type="ChEBI" id="CHEBI:13193"/>
        <dbReference type="ChEBI" id="CHEBI:15378"/>
        <dbReference type="ChEBI" id="CHEBI:17499"/>
        <dbReference type="ChEBI" id="CHEBI:29950"/>
        <dbReference type="ChEBI" id="CHEBI:30616"/>
        <dbReference type="ChEBI" id="CHEBI:33019"/>
        <dbReference type="ChEBI" id="CHEBI:61963"/>
        <dbReference type="ChEBI" id="CHEBI:65315"/>
        <dbReference type="ChEBI" id="CHEBI:87170"/>
        <dbReference type="ChEBI" id="CHEBI:456215"/>
        <dbReference type="EC" id="2.8.1.13"/>
    </reaction>
</comment>
<dbReference type="Pfam" id="PF20258">
    <property type="entry name" value="tRNA_Me_trans_C"/>
    <property type="match status" value="1"/>
</dbReference>
<dbReference type="InterPro" id="IPR014729">
    <property type="entry name" value="Rossmann-like_a/b/a_fold"/>
</dbReference>
<dbReference type="Gene3D" id="2.30.30.280">
    <property type="entry name" value="Adenine nucleotide alpha hydrolases-like domains"/>
    <property type="match status" value="1"/>
</dbReference>
<evidence type="ECO:0000256" key="4">
    <source>
        <dbReference type="ARBA" id="ARBA00022741"/>
    </source>
</evidence>
<keyword evidence="7 9" id="KW-1015">Disulfide bond</keyword>
<comment type="similarity">
    <text evidence="9">Belongs to the MnmA/TRMU family.</text>
</comment>
<dbReference type="EC" id="2.8.1.13" evidence="9"/>
<feature type="disulfide bond" description="Alternate" evidence="9">
    <location>
        <begin position="105"/>
        <end position="202"/>
    </location>
</feature>
<dbReference type="EMBL" id="JAHQCX010000004">
    <property type="protein sequence ID" value="MBU9725775.1"/>
    <property type="molecule type" value="Genomic_DNA"/>
</dbReference>
<dbReference type="InterPro" id="IPR004506">
    <property type="entry name" value="MnmA-like"/>
</dbReference>
<evidence type="ECO:0000259" key="10">
    <source>
        <dbReference type="PROSITE" id="PS50206"/>
    </source>
</evidence>
<evidence type="ECO:0000256" key="2">
    <source>
        <dbReference type="ARBA" id="ARBA00022679"/>
    </source>
</evidence>
<feature type="region of interest" description="Interaction with tRNA" evidence="9">
    <location>
        <begin position="152"/>
        <end position="154"/>
    </location>
</feature>
<feature type="active site" description="Nucleophile" evidence="9">
    <location>
        <position position="105"/>
    </location>
</feature>
<evidence type="ECO:0000313" key="11">
    <source>
        <dbReference type="EMBL" id="MBU9725775.1"/>
    </source>
</evidence>
<dbReference type="PROSITE" id="PS50206">
    <property type="entry name" value="RHODANESE_3"/>
    <property type="match status" value="1"/>
</dbReference>
<keyword evidence="6 9" id="KW-0694">RNA-binding</keyword>
<dbReference type="PANTHER" id="PTHR11933">
    <property type="entry name" value="TRNA 5-METHYLAMINOMETHYL-2-THIOURIDYLATE -METHYLTRANSFERASE"/>
    <property type="match status" value="1"/>
</dbReference>
<feature type="binding site" evidence="9">
    <location>
        <position position="35"/>
    </location>
    <ligand>
        <name>ATP</name>
        <dbReference type="ChEBI" id="CHEBI:30616"/>
    </ligand>
</feature>
<dbReference type="GO" id="GO:0103016">
    <property type="term" value="F:tRNA-uridine 2-sulfurtransferase activity"/>
    <property type="evidence" value="ECO:0007669"/>
    <property type="project" value="UniProtKB-EC"/>
</dbReference>
<dbReference type="HAMAP" id="MF_00144">
    <property type="entry name" value="tRNA_thiouridyl_MnmA"/>
    <property type="match status" value="1"/>
</dbReference>
<evidence type="ECO:0000313" key="12">
    <source>
        <dbReference type="Proteomes" id="UP001314681"/>
    </source>
</evidence>
<sequence>MDRKKVVVGMSGGVDSSVAAYLLKEQGYEVIGVTMQIWQEEDRSIQEENGGCCGLSAVDDARRVAQSLGIPYYVMNFRSEFQKHVIDYFTEEYTRGRTPNPCIACNRYVKWESLLKRSLDIGADYIATGHYARITQLPNGRYAICHSATAAKDQTYALYNLTQQQLAHTLMPVGGYTKEEIRQIAQKIGLRVAAKPDSQEICFVPDQDYAGFIEEYTGTKFPPGNFVTPDGEVIGRHAGIIHYTVGQRKGLGIAMGHPVFVTEIRPETNEVVIGESEDVFCTVLTADHLNFMSIPGMDTGEELEVTGKIRYSHKGAPCRIQKTDDDRIQCTFTEPQRAITPGQAVVFYDGDCVLGGGTILKRGSAD</sequence>
<dbReference type="NCBIfam" id="TIGR00420">
    <property type="entry name" value="trmU"/>
    <property type="match status" value="1"/>
</dbReference>
<protein>
    <recommendedName>
        <fullName evidence="9">tRNA-specific 2-thiouridylase MnmA</fullName>
        <ecNumber evidence="9">2.8.1.13</ecNumber>
    </recommendedName>
</protein>
<evidence type="ECO:0000256" key="9">
    <source>
        <dbReference type="HAMAP-Rule" id="MF_00144"/>
    </source>
</evidence>
<feature type="binding site" evidence="9">
    <location>
        <position position="129"/>
    </location>
    <ligand>
        <name>ATP</name>
        <dbReference type="ChEBI" id="CHEBI:30616"/>
    </ligand>
</feature>
<feature type="site" description="Interaction with tRNA" evidence="9">
    <location>
        <position position="130"/>
    </location>
</feature>